<evidence type="ECO:0000256" key="5">
    <source>
        <dbReference type="ARBA" id="ARBA00022801"/>
    </source>
</evidence>
<dbReference type="SMART" id="SM00849">
    <property type="entry name" value="Lactamase_B"/>
    <property type="match status" value="1"/>
</dbReference>
<comment type="pathway">
    <text evidence="2 7">Secondary metabolite metabolism; methylglyoxal degradation; (R)-lactate from methylglyoxal: step 2/2.</text>
</comment>
<dbReference type="SUPFAM" id="SSF56281">
    <property type="entry name" value="Metallo-hydrolase/oxidoreductase"/>
    <property type="match status" value="1"/>
</dbReference>
<dbReference type="PANTHER" id="PTHR43705:SF1">
    <property type="entry name" value="HYDROXYACYLGLUTATHIONE HYDROLASE GLOB"/>
    <property type="match status" value="1"/>
</dbReference>
<dbReference type="InterPro" id="IPR035680">
    <property type="entry name" value="Clx_II_MBL"/>
</dbReference>
<dbReference type="Proteomes" id="UP000291822">
    <property type="component" value="Unassembled WGS sequence"/>
</dbReference>
<evidence type="ECO:0000256" key="4">
    <source>
        <dbReference type="ARBA" id="ARBA00022723"/>
    </source>
</evidence>
<feature type="binding site" evidence="7">
    <location>
        <position position="166"/>
    </location>
    <ligand>
        <name>Zn(2+)</name>
        <dbReference type="ChEBI" id="CHEBI:29105"/>
        <label>2</label>
    </ligand>
</feature>
<dbReference type="EMBL" id="SJTG01000001">
    <property type="protein sequence ID" value="TCI12733.1"/>
    <property type="molecule type" value="Genomic_DNA"/>
</dbReference>
<dbReference type="InterPro" id="IPR001279">
    <property type="entry name" value="Metallo-B-lactamas"/>
</dbReference>
<feature type="binding site" evidence="7">
    <location>
        <position position="57"/>
    </location>
    <ligand>
        <name>Zn(2+)</name>
        <dbReference type="ChEBI" id="CHEBI:29105"/>
        <label>2</label>
    </ligand>
</feature>
<organism evidence="9 10">
    <name type="scientific">Dyella soli</name>
    <dbReference type="NCBI Taxonomy" id="522319"/>
    <lineage>
        <taxon>Bacteria</taxon>
        <taxon>Pseudomonadati</taxon>
        <taxon>Pseudomonadota</taxon>
        <taxon>Gammaproteobacteria</taxon>
        <taxon>Lysobacterales</taxon>
        <taxon>Rhodanobacteraceae</taxon>
        <taxon>Dyella</taxon>
    </lineage>
</organism>
<accession>A0A4R0YTM2</accession>
<dbReference type="Gene3D" id="3.60.15.10">
    <property type="entry name" value="Ribonuclease Z/Hydroxyacylglutathione hydrolase-like"/>
    <property type="match status" value="1"/>
</dbReference>
<dbReference type="GO" id="GO:0004416">
    <property type="term" value="F:hydroxyacylglutathione hydrolase activity"/>
    <property type="evidence" value="ECO:0007669"/>
    <property type="project" value="UniProtKB-UniRule"/>
</dbReference>
<dbReference type="NCBIfam" id="TIGR03413">
    <property type="entry name" value="GSH_gloB"/>
    <property type="match status" value="1"/>
</dbReference>
<dbReference type="EC" id="3.1.2.6" evidence="7"/>
<evidence type="ECO:0000256" key="1">
    <source>
        <dbReference type="ARBA" id="ARBA00001623"/>
    </source>
</evidence>
<comment type="function">
    <text evidence="7">Thiolesterase that catalyzes the hydrolysis of S-D-lactoyl-glutathione to form glutathione and D-lactic acid.</text>
</comment>
<feature type="binding site" evidence="7">
    <location>
        <position position="55"/>
    </location>
    <ligand>
        <name>Zn(2+)</name>
        <dbReference type="ChEBI" id="CHEBI:29105"/>
        <label>1</label>
    </ligand>
</feature>
<evidence type="ECO:0000313" key="9">
    <source>
        <dbReference type="EMBL" id="TCI12733.1"/>
    </source>
</evidence>
<dbReference type="GO" id="GO:0046872">
    <property type="term" value="F:metal ion binding"/>
    <property type="evidence" value="ECO:0007669"/>
    <property type="project" value="UniProtKB-KW"/>
</dbReference>
<evidence type="ECO:0000259" key="8">
    <source>
        <dbReference type="SMART" id="SM00849"/>
    </source>
</evidence>
<evidence type="ECO:0000313" key="10">
    <source>
        <dbReference type="Proteomes" id="UP000291822"/>
    </source>
</evidence>
<dbReference type="PANTHER" id="PTHR43705">
    <property type="entry name" value="HYDROXYACYLGLUTATHIONE HYDROLASE"/>
    <property type="match status" value="1"/>
</dbReference>
<dbReference type="CDD" id="cd07723">
    <property type="entry name" value="hydroxyacylglutathione_hydrolase_MBL-fold"/>
    <property type="match status" value="1"/>
</dbReference>
<feature type="domain" description="Metallo-beta-lactamase" evidence="8">
    <location>
        <begin position="11"/>
        <end position="166"/>
    </location>
</feature>
<dbReference type="InterPro" id="IPR036866">
    <property type="entry name" value="RibonucZ/Hydroxyglut_hydro"/>
</dbReference>
<keyword evidence="10" id="KW-1185">Reference proteome</keyword>
<evidence type="ECO:0000256" key="3">
    <source>
        <dbReference type="ARBA" id="ARBA00006759"/>
    </source>
</evidence>
<proteinExistence type="inferred from homology"/>
<reference evidence="9 10" key="1">
    <citation type="submission" date="2019-02" db="EMBL/GenBank/DDBJ databases">
        <title>Dyella amyloliquefaciens sp. nov., isolated from forest soil.</title>
        <authorList>
            <person name="Gao Z.-H."/>
            <person name="Qiu L.-H."/>
        </authorList>
    </citation>
    <scope>NUCLEOTIDE SEQUENCE [LARGE SCALE GENOMIC DNA]</scope>
    <source>
        <strain evidence="9 10">KACC 12747</strain>
    </source>
</reference>
<feature type="binding site" evidence="7">
    <location>
        <position position="111"/>
    </location>
    <ligand>
        <name>Zn(2+)</name>
        <dbReference type="ChEBI" id="CHEBI:29105"/>
        <label>1</label>
    </ligand>
</feature>
<keyword evidence="6 7" id="KW-0862">Zinc</keyword>
<evidence type="ECO:0000256" key="6">
    <source>
        <dbReference type="ARBA" id="ARBA00022833"/>
    </source>
</evidence>
<evidence type="ECO:0000256" key="7">
    <source>
        <dbReference type="HAMAP-Rule" id="MF_01374"/>
    </source>
</evidence>
<feature type="binding site" evidence="7">
    <location>
        <position position="53"/>
    </location>
    <ligand>
        <name>Zn(2+)</name>
        <dbReference type="ChEBI" id="CHEBI:29105"/>
        <label>1</label>
    </ligand>
</feature>
<dbReference type="Pfam" id="PF00753">
    <property type="entry name" value="Lactamase_B"/>
    <property type="match status" value="1"/>
</dbReference>
<name>A0A4R0YTM2_9GAMM</name>
<dbReference type="Pfam" id="PF16123">
    <property type="entry name" value="HAGH_C"/>
    <property type="match status" value="1"/>
</dbReference>
<dbReference type="GO" id="GO:0019243">
    <property type="term" value="P:methylglyoxal catabolic process to D-lactate via S-lactoyl-glutathione"/>
    <property type="evidence" value="ECO:0007669"/>
    <property type="project" value="UniProtKB-UniRule"/>
</dbReference>
<dbReference type="InterPro" id="IPR017782">
    <property type="entry name" value="Hydroxyacylglutathione_Hdrlase"/>
</dbReference>
<comment type="caution">
    <text evidence="9">The sequence shown here is derived from an EMBL/GenBank/DDBJ whole genome shotgun (WGS) entry which is preliminary data.</text>
</comment>
<comment type="catalytic activity">
    <reaction evidence="1 7">
        <text>an S-(2-hydroxyacyl)glutathione + H2O = a 2-hydroxy carboxylate + glutathione + H(+)</text>
        <dbReference type="Rhea" id="RHEA:21864"/>
        <dbReference type="ChEBI" id="CHEBI:15377"/>
        <dbReference type="ChEBI" id="CHEBI:15378"/>
        <dbReference type="ChEBI" id="CHEBI:57925"/>
        <dbReference type="ChEBI" id="CHEBI:58896"/>
        <dbReference type="ChEBI" id="CHEBI:71261"/>
        <dbReference type="EC" id="3.1.2.6"/>
    </reaction>
</comment>
<keyword evidence="4 7" id="KW-0479">Metal-binding</keyword>
<comment type="subunit">
    <text evidence="7">Monomer.</text>
</comment>
<dbReference type="UniPathway" id="UPA00619">
    <property type="reaction ID" value="UER00676"/>
</dbReference>
<feature type="binding site" evidence="7">
    <location>
        <position position="128"/>
    </location>
    <ligand>
        <name>Zn(2+)</name>
        <dbReference type="ChEBI" id="CHEBI:29105"/>
        <label>2</label>
    </ligand>
</feature>
<dbReference type="RefSeq" id="WP_131150487.1">
    <property type="nucleotide sequence ID" value="NZ_SJTG01000001.1"/>
</dbReference>
<sequence length="255" mass="27398">MHVVPLPALADNYIWMLHDDDGNALVVDPGDAAPVEAALSAHRLSLRGILLTHHHHDHIGGVVDLLRHHVVPVIAPHDGRIEHATRRVADGDAVAFDAPAAAFRVIAIPGHTSSHIAYLGEGLMLCGDTLFSMGCGRLFEGTPSQMLASLDRLAMLPDETLVCCAHEYTAANGRFAKTVEPANAALDSRLIDVARLREANQPTLPVTLATERKTNPFLRVDNDDVIAWCATHASDAGNRTARFAALRSAKDGFRG</sequence>
<dbReference type="HAMAP" id="MF_01374">
    <property type="entry name" value="Glyoxalase_2"/>
    <property type="match status" value="1"/>
</dbReference>
<evidence type="ECO:0000256" key="2">
    <source>
        <dbReference type="ARBA" id="ARBA00004963"/>
    </source>
</evidence>
<dbReference type="AlphaFoldDB" id="A0A4R0YTM2"/>
<dbReference type="PIRSF" id="PIRSF005457">
    <property type="entry name" value="Glx"/>
    <property type="match status" value="1"/>
</dbReference>
<gene>
    <name evidence="7 9" type="primary">gloB</name>
    <name evidence="9" type="ORF">EZM97_05195</name>
</gene>
<comment type="cofactor">
    <cofactor evidence="7">
        <name>Zn(2+)</name>
        <dbReference type="ChEBI" id="CHEBI:29105"/>
    </cofactor>
    <text evidence="7">Binds 2 Zn(2+) ions per subunit.</text>
</comment>
<feature type="binding site" evidence="7">
    <location>
        <position position="58"/>
    </location>
    <ligand>
        <name>Zn(2+)</name>
        <dbReference type="ChEBI" id="CHEBI:29105"/>
        <label>2</label>
    </ligand>
</feature>
<comment type="similarity">
    <text evidence="3 7">Belongs to the metallo-beta-lactamase superfamily. Glyoxalase II family.</text>
</comment>
<keyword evidence="5 7" id="KW-0378">Hydrolase</keyword>
<feature type="binding site" evidence="7">
    <location>
        <position position="128"/>
    </location>
    <ligand>
        <name>Zn(2+)</name>
        <dbReference type="ChEBI" id="CHEBI:29105"/>
        <label>1</label>
    </ligand>
</feature>
<dbReference type="InterPro" id="IPR032282">
    <property type="entry name" value="HAGH_C"/>
</dbReference>
<dbReference type="InterPro" id="IPR050110">
    <property type="entry name" value="Glyoxalase_II_hydrolase"/>
</dbReference>
<protein>
    <recommendedName>
        <fullName evidence="7">Hydroxyacylglutathione hydrolase</fullName>
        <ecNumber evidence="7">3.1.2.6</ecNumber>
    </recommendedName>
    <alternativeName>
        <fullName evidence="7">Glyoxalase II</fullName>
        <shortName evidence="7">Glx II</shortName>
    </alternativeName>
</protein>